<protein>
    <recommendedName>
        <fullName evidence="1">RNA helicase</fullName>
        <ecNumber evidence="1">3.6.4.13</ecNumber>
    </recommendedName>
</protein>
<dbReference type="InterPro" id="IPR027417">
    <property type="entry name" value="P-loop_NTPase"/>
</dbReference>
<feature type="compositionally biased region" description="Basic residues" evidence="10">
    <location>
        <begin position="649"/>
        <end position="670"/>
    </location>
</feature>
<evidence type="ECO:0000313" key="14">
    <source>
        <dbReference type="EMBL" id="ORZ31569.1"/>
    </source>
</evidence>
<feature type="short sequence motif" description="Q motif" evidence="9">
    <location>
        <begin position="18"/>
        <end position="46"/>
    </location>
</feature>
<dbReference type="GO" id="GO:0003723">
    <property type="term" value="F:RNA binding"/>
    <property type="evidence" value="ECO:0007669"/>
    <property type="project" value="UniProtKB-KW"/>
</dbReference>
<feature type="compositionally biased region" description="Acidic residues" evidence="10">
    <location>
        <begin position="399"/>
        <end position="429"/>
    </location>
</feature>
<keyword evidence="2" id="KW-0547">Nucleotide-binding</keyword>
<dbReference type="PROSITE" id="PS51195">
    <property type="entry name" value="Q_MOTIF"/>
    <property type="match status" value="1"/>
</dbReference>
<comment type="catalytic activity">
    <reaction evidence="8">
        <text>ATP + H2O = ADP + phosphate + H(+)</text>
        <dbReference type="Rhea" id="RHEA:13065"/>
        <dbReference type="ChEBI" id="CHEBI:15377"/>
        <dbReference type="ChEBI" id="CHEBI:15378"/>
        <dbReference type="ChEBI" id="CHEBI:30616"/>
        <dbReference type="ChEBI" id="CHEBI:43474"/>
        <dbReference type="ChEBI" id="CHEBI:456216"/>
        <dbReference type="EC" id="3.6.4.13"/>
    </reaction>
</comment>
<dbReference type="InterPro" id="IPR001650">
    <property type="entry name" value="Helicase_C-like"/>
</dbReference>
<dbReference type="InterPro" id="IPR014014">
    <property type="entry name" value="RNA_helicase_DEAD_Q_motif"/>
</dbReference>
<feature type="region of interest" description="Disordered" evidence="10">
    <location>
        <begin position="354"/>
        <end position="464"/>
    </location>
</feature>
<dbReference type="Gene3D" id="3.40.50.300">
    <property type="entry name" value="P-loop containing nucleotide triphosphate hydrolases"/>
    <property type="match status" value="2"/>
</dbReference>
<dbReference type="AlphaFoldDB" id="A0A1Y2HAH2"/>
<dbReference type="EMBL" id="MCFL01000058">
    <property type="protein sequence ID" value="ORZ31569.1"/>
    <property type="molecule type" value="Genomic_DNA"/>
</dbReference>
<evidence type="ECO:0000259" key="13">
    <source>
        <dbReference type="PROSITE" id="PS51195"/>
    </source>
</evidence>
<dbReference type="InterPro" id="IPR044742">
    <property type="entry name" value="DEAD/DEAH_RhlB"/>
</dbReference>
<evidence type="ECO:0000256" key="1">
    <source>
        <dbReference type="ARBA" id="ARBA00012552"/>
    </source>
</evidence>
<dbReference type="OrthoDB" id="1191041at2759"/>
<sequence>MASAATSSAPPDSAATPAHFSDFDLCPQIQSAIASLGFREPTPVQQRAIPLALQGRDVATKARTGSGKTAAYLIPMLNYMIMNPRIEPSSDDSASSASALGPRGLILVPTTELAEQVATMLRAFCKYSKRLEHVNLCGKGNVVQQLQALAQGVELVITTPARILPLLTSLPNTYLHTVKFLVIDEADLLLSFGYQDDMHRLTTKLPDVAHYQTFLASATLERKVSDFAAKLLTQPVYLDLSSAEGIHEDLTQYVIQCPGKDGDKEKFLLLYFILKLKLIKGKIMIFVNSIDRAFRVRLFLEQFAIKSVVLNSELPLNSRMHIVAEFNRGAYDILIATDEGGRSAVAEMVVGEGAVKEIEGEDEEQDGFSDDDDMKGFESTDDESEEPSLSAKAGTSGDASDDDDDEDMKGFESSDDEQDEAEDQADEDSPASSSSSSSAPAAASSAKPQPKRRQDSEHGVSRGIDFHNVTAVINMDMPATPQAYVHRAGRTARGGRKGMVLSLVLVDQSARVFDIKPQAKLNEAKIYVAVERHQKQLGASIQPFVFNKSQVNAFRYRMEDALRAVTSVAVREARVSELKREVLRSEKLRAHFEDHAKDLAFLRRDQPLAPTRTQAHLKNTPAYLLPEGVKEVKVMNVRFHKPEAEGDKSKKRKRQGHHSGGKGGFAKKQRRSDPLKRLKI</sequence>
<dbReference type="SUPFAM" id="SSF52540">
    <property type="entry name" value="P-loop containing nucleoside triphosphate hydrolases"/>
    <property type="match status" value="2"/>
</dbReference>
<proteinExistence type="inferred from homology"/>
<dbReference type="InterPro" id="IPR014001">
    <property type="entry name" value="Helicase_ATP-bd"/>
</dbReference>
<dbReference type="GO" id="GO:0003724">
    <property type="term" value="F:RNA helicase activity"/>
    <property type="evidence" value="ECO:0007669"/>
    <property type="project" value="UniProtKB-EC"/>
</dbReference>
<dbReference type="GO" id="GO:0016787">
    <property type="term" value="F:hydrolase activity"/>
    <property type="evidence" value="ECO:0007669"/>
    <property type="project" value="UniProtKB-KW"/>
</dbReference>
<evidence type="ECO:0000256" key="3">
    <source>
        <dbReference type="ARBA" id="ARBA00022801"/>
    </source>
</evidence>
<evidence type="ECO:0000256" key="9">
    <source>
        <dbReference type="PROSITE-ProRule" id="PRU00552"/>
    </source>
</evidence>
<name>A0A1Y2HAH2_9FUNG</name>
<dbReference type="PANTHER" id="PTHR47959">
    <property type="entry name" value="ATP-DEPENDENT RNA HELICASE RHLE-RELATED"/>
    <property type="match status" value="1"/>
</dbReference>
<dbReference type="CDD" id="cd18787">
    <property type="entry name" value="SF2_C_DEAD"/>
    <property type="match status" value="1"/>
</dbReference>
<keyword evidence="5" id="KW-0067">ATP-binding</keyword>
<dbReference type="SMART" id="SM00487">
    <property type="entry name" value="DEXDc"/>
    <property type="match status" value="1"/>
</dbReference>
<dbReference type="PROSITE" id="PS51192">
    <property type="entry name" value="HELICASE_ATP_BIND_1"/>
    <property type="match status" value="1"/>
</dbReference>
<evidence type="ECO:0000256" key="7">
    <source>
        <dbReference type="ARBA" id="ARBA00038041"/>
    </source>
</evidence>
<feature type="region of interest" description="Disordered" evidence="10">
    <location>
        <begin position="640"/>
        <end position="680"/>
    </location>
</feature>
<dbReference type="Proteomes" id="UP000193411">
    <property type="component" value="Unassembled WGS sequence"/>
</dbReference>
<evidence type="ECO:0000256" key="2">
    <source>
        <dbReference type="ARBA" id="ARBA00022741"/>
    </source>
</evidence>
<dbReference type="PROSITE" id="PS51194">
    <property type="entry name" value="HELICASE_CTER"/>
    <property type="match status" value="1"/>
</dbReference>
<dbReference type="PANTHER" id="PTHR47959:SF21">
    <property type="entry name" value="DEAD-BOX HELICASE 56"/>
    <property type="match status" value="1"/>
</dbReference>
<feature type="compositionally biased region" description="Acidic residues" evidence="10">
    <location>
        <begin position="359"/>
        <end position="386"/>
    </location>
</feature>
<evidence type="ECO:0000256" key="4">
    <source>
        <dbReference type="ARBA" id="ARBA00022806"/>
    </source>
</evidence>
<dbReference type="Pfam" id="PF00270">
    <property type="entry name" value="DEAD"/>
    <property type="match status" value="1"/>
</dbReference>
<comment type="similarity">
    <text evidence="7">Belongs to the DEAD box helicase family. DDX56/DBP9 subfamily.</text>
</comment>
<evidence type="ECO:0000256" key="6">
    <source>
        <dbReference type="ARBA" id="ARBA00022884"/>
    </source>
</evidence>
<gene>
    <name evidence="14" type="ORF">BCR44DRAFT_156603</name>
</gene>
<dbReference type="STRING" id="765915.A0A1Y2HAH2"/>
<evidence type="ECO:0000259" key="11">
    <source>
        <dbReference type="PROSITE" id="PS51192"/>
    </source>
</evidence>
<dbReference type="InterPro" id="IPR011545">
    <property type="entry name" value="DEAD/DEAH_box_helicase_dom"/>
</dbReference>
<feature type="domain" description="DEAD-box RNA helicase Q" evidence="13">
    <location>
        <begin position="18"/>
        <end position="46"/>
    </location>
</feature>
<evidence type="ECO:0000256" key="8">
    <source>
        <dbReference type="ARBA" id="ARBA00047984"/>
    </source>
</evidence>
<dbReference type="SMART" id="SM00490">
    <property type="entry name" value="HELICc"/>
    <property type="match status" value="1"/>
</dbReference>
<feature type="compositionally biased region" description="Basic and acidic residues" evidence="10">
    <location>
        <begin position="671"/>
        <end position="680"/>
    </location>
</feature>
<feature type="compositionally biased region" description="Low complexity" evidence="10">
    <location>
        <begin position="430"/>
        <end position="446"/>
    </location>
</feature>
<keyword evidence="3 14" id="KW-0378">Hydrolase</keyword>
<evidence type="ECO:0000256" key="5">
    <source>
        <dbReference type="ARBA" id="ARBA00022840"/>
    </source>
</evidence>
<comment type="caution">
    <text evidence="14">The sequence shown here is derived from an EMBL/GenBank/DDBJ whole genome shotgun (WGS) entry which is preliminary data.</text>
</comment>
<keyword evidence="15" id="KW-1185">Reference proteome</keyword>
<dbReference type="EC" id="3.6.4.13" evidence="1"/>
<reference evidence="14 15" key="1">
    <citation type="submission" date="2016-07" db="EMBL/GenBank/DDBJ databases">
        <title>Pervasive Adenine N6-methylation of Active Genes in Fungi.</title>
        <authorList>
            <consortium name="DOE Joint Genome Institute"/>
            <person name="Mondo S.J."/>
            <person name="Dannebaum R.O."/>
            <person name="Kuo R.C."/>
            <person name="Labutti K."/>
            <person name="Haridas S."/>
            <person name="Kuo A."/>
            <person name="Salamov A."/>
            <person name="Ahrendt S.R."/>
            <person name="Lipzen A."/>
            <person name="Sullivan W."/>
            <person name="Andreopoulos W.B."/>
            <person name="Clum A."/>
            <person name="Lindquist E."/>
            <person name="Daum C."/>
            <person name="Ramamoorthy G.K."/>
            <person name="Gryganskyi A."/>
            <person name="Culley D."/>
            <person name="Magnuson J.K."/>
            <person name="James T.Y."/>
            <person name="O'Malley M.A."/>
            <person name="Stajich J.E."/>
            <person name="Spatafora J.W."/>
            <person name="Visel A."/>
            <person name="Grigoriev I.V."/>
        </authorList>
    </citation>
    <scope>NUCLEOTIDE SEQUENCE [LARGE SCALE GENOMIC DNA]</scope>
    <source>
        <strain evidence="14 15">PL171</strain>
    </source>
</reference>
<dbReference type="CDD" id="cd00268">
    <property type="entry name" value="DEADc"/>
    <property type="match status" value="1"/>
</dbReference>
<feature type="domain" description="Helicase ATP-binding" evidence="11">
    <location>
        <begin position="49"/>
        <end position="238"/>
    </location>
</feature>
<dbReference type="GO" id="GO:0005524">
    <property type="term" value="F:ATP binding"/>
    <property type="evidence" value="ECO:0007669"/>
    <property type="project" value="UniProtKB-KW"/>
</dbReference>
<dbReference type="GO" id="GO:0005829">
    <property type="term" value="C:cytosol"/>
    <property type="evidence" value="ECO:0007669"/>
    <property type="project" value="TreeGrafter"/>
</dbReference>
<evidence type="ECO:0000313" key="15">
    <source>
        <dbReference type="Proteomes" id="UP000193411"/>
    </source>
</evidence>
<dbReference type="InterPro" id="IPR050079">
    <property type="entry name" value="DEAD_box_RNA_helicase"/>
</dbReference>
<evidence type="ECO:0000256" key="10">
    <source>
        <dbReference type="SAM" id="MobiDB-lite"/>
    </source>
</evidence>
<organism evidence="14 15">
    <name type="scientific">Catenaria anguillulae PL171</name>
    <dbReference type="NCBI Taxonomy" id="765915"/>
    <lineage>
        <taxon>Eukaryota</taxon>
        <taxon>Fungi</taxon>
        <taxon>Fungi incertae sedis</taxon>
        <taxon>Blastocladiomycota</taxon>
        <taxon>Blastocladiomycetes</taxon>
        <taxon>Blastocladiales</taxon>
        <taxon>Catenariaceae</taxon>
        <taxon>Catenaria</taxon>
    </lineage>
</organism>
<accession>A0A1Y2HAH2</accession>
<feature type="domain" description="Helicase C-terminal" evidence="12">
    <location>
        <begin position="461"/>
        <end position="538"/>
    </location>
</feature>
<dbReference type="Pfam" id="PF00271">
    <property type="entry name" value="Helicase_C"/>
    <property type="match status" value="2"/>
</dbReference>
<keyword evidence="6" id="KW-0694">RNA-binding</keyword>
<evidence type="ECO:0000259" key="12">
    <source>
        <dbReference type="PROSITE" id="PS51194"/>
    </source>
</evidence>
<keyword evidence="4" id="KW-0347">Helicase</keyword>